<dbReference type="GO" id="GO:0005886">
    <property type="term" value="C:plasma membrane"/>
    <property type="evidence" value="ECO:0007669"/>
    <property type="project" value="TreeGrafter"/>
</dbReference>
<feature type="transmembrane region" description="Helical" evidence="2">
    <location>
        <begin position="272"/>
        <end position="295"/>
    </location>
</feature>
<gene>
    <name evidence="4" type="ORF">JAJ28_000959</name>
</gene>
<dbReference type="CDD" id="cd01949">
    <property type="entry name" value="GGDEF"/>
    <property type="match status" value="1"/>
</dbReference>
<dbReference type="AlphaFoldDB" id="A0AAD3U8D0"/>
<reference evidence="4" key="2">
    <citation type="submission" date="2020-01" db="EMBL/GenBank/DDBJ databases">
        <authorList>
            <consortium name="NCBI Pathogen Detection Project"/>
        </authorList>
    </citation>
    <scope>NUCLEOTIDE SEQUENCE</scope>
    <source>
        <strain evidence="4">OLC2673_Aeromonas</strain>
    </source>
</reference>
<dbReference type="Pfam" id="PF00990">
    <property type="entry name" value="GGDEF"/>
    <property type="match status" value="1"/>
</dbReference>
<comment type="caution">
    <text evidence="4">The sequence shown here is derived from an EMBL/GenBank/DDBJ whole genome shotgun (WGS) entry which is preliminary data.</text>
</comment>
<dbReference type="PANTHER" id="PTHR45138:SF24">
    <property type="entry name" value="DIGUANYLATE CYCLASE DGCC-RELATED"/>
    <property type="match status" value="1"/>
</dbReference>
<dbReference type="NCBIfam" id="TIGR00254">
    <property type="entry name" value="GGDEF"/>
    <property type="match status" value="1"/>
</dbReference>
<keyword evidence="2" id="KW-0472">Membrane</keyword>
<dbReference type="InterPro" id="IPR043128">
    <property type="entry name" value="Rev_trsase/Diguanyl_cyclase"/>
</dbReference>
<dbReference type="PANTHER" id="PTHR45138">
    <property type="entry name" value="REGULATORY COMPONENTS OF SENSORY TRANSDUCTION SYSTEM"/>
    <property type="match status" value="1"/>
</dbReference>
<dbReference type="Gene3D" id="3.30.70.270">
    <property type="match status" value="1"/>
</dbReference>
<sequence length="517" mass="58267">MIQWLISRRYYLLTSLTLLLGTLVLVVTLALATASYLRSIDKTVAGYGHMLSSLDAALIHELVLANQRQLAVLEASLDKAAIARGEPADNPLWAIAYQIKRDSHYIYFYHPQTDRISSYPAWQQPAEYRAASRPWYRALSMPGDELIWLGPYQEYGSDKQILTLIKRVKGLDGQLLGLLMVDMSFNAIQQALQRAMGRNQAAIYISSRGGDQLVVGCNMALYQPPVTMAGVVGSALEVIWHGRHLRRELEGIDWDLNIYLPPELFHDGLEEALLMVVLPLLSLFAIWFCSINFLVRVFNQEQALVAGSLTGIVRDPTQTPCQLKTWFVHSSLSEIDQVRASFLQGQDALLHDPLTGIMNRRAFTQRRSELEESATPHWLLLFDVDNFKRINDNWGHTVGDGVLCRVAELLVAELGCGCVYRIGGDEFAALLPWPRSELESGLSRLLARVRNQQWREFREAVTLSVGGAHSPDEGVLLFERADECLYRSKRLGRDGWSLTERTRQEQGADRSCHMDNG</sequence>
<dbReference type="Proteomes" id="UP000859505">
    <property type="component" value="Unassembled WGS sequence"/>
</dbReference>
<dbReference type="PROSITE" id="PS50887">
    <property type="entry name" value="GGDEF"/>
    <property type="match status" value="1"/>
</dbReference>
<dbReference type="GO" id="GO:1902201">
    <property type="term" value="P:negative regulation of bacterial-type flagellum-dependent cell motility"/>
    <property type="evidence" value="ECO:0007669"/>
    <property type="project" value="TreeGrafter"/>
</dbReference>
<evidence type="ECO:0000259" key="3">
    <source>
        <dbReference type="PROSITE" id="PS50887"/>
    </source>
</evidence>
<evidence type="ECO:0000256" key="2">
    <source>
        <dbReference type="SAM" id="Phobius"/>
    </source>
</evidence>
<dbReference type="GO" id="GO:0043709">
    <property type="term" value="P:cell adhesion involved in single-species biofilm formation"/>
    <property type="evidence" value="ECO:0007669"/>
    <property type="project" value="TreeGrafter"/>
</dbReference>
<name>A0AAD3U8D0_AERHY</name>
<dbReference type="InterPro" id="IPR000160">
    <property type="entry name" value="GGDEF_dom"/>
</dbReference>
<dbReference type="SMART" id="SM00267">
    <property type="entry name" value="GGDEF"/>
    <property type="match status" value="1"/>
</dbReference>
<evidence type="ECO:0000313" key="5">
    <source>
        <dbReference type="Proteomes" id="UP000859505"/>
    </source>
</evidence>
<dbReference type="RefSeq" id="WP_408790142.1">
    <property type="nucleotide sequence ID" value="NZ_JBGWTT010000005.1"/>
</dbReference>
<evidence type="ECO:0000313" key="4">
    <source>
        <dbReference type="EMBL" id="HAT6343262.1"/>
    </source>
</evidence>
<keyword evidence="2" id="KW-1133">Transmembrane helix</keyword>
<reference evidence="4" key="1">
    <citation type="journal article" date="2018" name="Genome Biol.">
        <title>SKESA: strategic k-mer extension for scrupulous assemblies.</title>
        <authorList>
            <person name="Souvorov A."/>
            <person name="Agarwala R."/>
            <person name="Lipman D.J."/>
        </authorList>
    </citation>
    <scope>NUCLEOTIDE SEQUENCE</scope>
    <source>
        <strain evidence="4">OLC2673_Aeromonas</strain>
    </source>
</reference>
<evidence type="ECO:0000256" key="1">
    <source>
        <dbReference type="ARBA" id="ARBA00012528"/>
    </source>
</evidence>
<dbReference type="GO" id="GO:0052621">
    <property type="term" value="F:diguanylate cyclase activity"/>
    <property type="evidence" value="ECO:0007669"/>
    <property type="project" value="UniProtKB-EC"/>
</dbReference>
<keyword evidence="2" id="KW-0812">Transmembrane</keyword>
<dbReference type="EC" id="2.7.7.65" evidence="1"/>
<feature type="domain" description="GGDEF" evidence="3">
    <location>
        <begin position="375"/>
        <end position="501"/>
    </location>
</feature>
<dbReference type="SUPFAM" id="SSF55073">
    <property type="entry name" value="Nucleotide cyclase"/>
    <property type="match status" value="1"/>
</dbReference>
<dbReference type="InterPro" id="IPR050469">
    <property type="entry name" value="Diguanylate_Cyclase"/>
</dbReference>
<organism evidence="4 5">
    <name type="scientific">Aeromonas hydrophila</name>
    <dbReference type="NCBI Taxonomy" id="644"/>
    <lineage>
        <taxon>Bacteria</taxon>
        <taxon>Pseudomonadati</taxon>
        <taxon>Pseudomonadota</taxon>
        <taxon>Gammaproteobacteria</taxon>
        <taxon>Aeromonadales</taxon>
        <taxon>Aeromonadaceae</taxon>
        <taxon>Aeromonas</taxon>
    </lineage>
</organism>
<dbReference type="Gene3D" id="3.30.450.20">
    <property type="entry name" value="PAS domain"/>
    <property type="match status" value="2"/>
</dbReference>
<protein>
    <recommendedName>
        <fullName evidence="1">diguanylate cyclase</fullName>
        <ecNumber evidence="1">2.7.7.65</ecNumber>
    </recommendedName>
</protein>
<accession>A0AAD3U8D0</accession>
<proteinExistence type="predicted"/>
<dbReference type="InterPro" id="IPR029787">
    <property type="entry name" value="Nucleotide_cyclase"/>
</dbReference>
<dbReference type="EMBL" id="DACTUL010000005">
    <property type="protein sequence ID" value="HAT6343262.1"/>
    <property type="molecule type" value="Genomic_DNA"/>
</dbReference>